<dbReference type="Gene3D" id="2.130.10.10">
    <property type="entry name" value="YVTN repeat-like/Quinoprotein amine dehydrogenase"/>
    <property type="match status" value="2"/>
</dbReference>
<comment type="similarity">
    <text evidence="3">Belongs to the THOC3 family.</text>
</comment>
<dbReference type="SMART" id="SM00320">
    <property type="entry name" value="WD40"/>
    <property type="match status" value="6"/>
</dbReference>
<feature type="repeat" description="WD" evidence="4">
    <location>
        <begin position="60"/>
        <end position="102"/>
    </location>
</feature>
<dbReference type="InterPro" id="IPR001680">
    <property type="entry name" value="WD40_rpt"/>
</dbReference>
<comment type="caution">
    <text evidence="5">The sequence shown here is derived from an EMBL/GenBank/DDBJ whole genome shotgun (WGS) entry which is preliminary data.</text>
</comment>
<evidence type="ECO:0000256" key="1">
    <source>
        <dbReference type="ARBA" id="ARBA00022574"/>
    </source>
</evidence>
<sequence length="326" mass="35530">MAAISNKPPTTTRLLTGHTGPVFTLGWSVDGRKLASGSKDEGIRIWNPERADYGKASAELKGHSSRINQLRWDPTHPERLASAGEDGTLRFWDIRQGSKPIRTVENDGKLSFLNLCWSPDAAVVAIGDSKDRLQFFDSASGKKLADHVEFSKNPSASEGQKDQINEVSFSHSGDFLFVPTGAGAVVTYAFARDGDAATLTEFHRYDAHACVINCIDIDPRGRYIAVGGADSIVSLIDLEEFYCVNTFAHLESDVRTISFSYDGDFIAVAGKDFFIDVSAVSTGQQVRKIDNLTYPVNSISWHPSKYVLAYAGDEKAGNVRVANLAS</sequence>
<evidence type="ECO:0000256" key="2">
    <source>
        <dbReference type="ARBA" id="ARBA00022737"/>
    </source>
</evidence>
<feature type="repeat" description="WD" evidence="4">
    <location>
        <begin position="15"/>
        <end position="47"/>
    </location>
</feature>
<organism evidence="5 6">
    <name type="scientific">Puccinia coronata f. sp. avenae</name>
    <dbReference type="NCBI Taxonomy" id="200324"/>
    <lineage>
        <taxon>Eukaryota</taxon>
        <taxon>Fungi</taxon>
        <taxon>Dikarya</taxon>
        <taxon>Basidiomycota</taxon>
        <taxon>Pucciniomycotina</taxon>
        <taxon>Pucciniomycetes</taxon>
        <taxon>Pucciniales</taxon>
        <taxon>Pucciniaceae</taxon>
        <taxon>Puccinia</taxon>
    </lineage>
</organism>
<dbReference type="InterPro" id="IPR015943">
    <property type="entry name" value="WD40/YVTN_repeat-like_dom_sf"/>
</dbReference>
<dbReference type="InterPro" id="IPR040132">
    <property type="entry name" value="Tex1/THOC3"/>
</dbReference>
<dbReference type="SUPFAM" id="SSF50978">
    <property type="entry name" value="WD40 repeat-like"/>
    <property type="match status" value="1"/>
</dbReference>
<keyword evidence="1 4" id="KW-0853">WD repeat</keyword>
<feature type="repeat" description="WD" evidence="4">
    <location>
        <begin position="205"/>
        <end position="246"/>
    </location>
</feature>
<dbReference type="InterPro" id="IPR036322">
    <property type="entry name" value="WD40_repeat_dom_sf"/>
</dbReference>
<dbReference type="Pfam" id="PF00400">
    <property type="entry name" value="WD40"/>
    <property type="match status" value="4"/>
</dbReference>
<dbReference type="PANTHER" id="PTHR22839">
    <property type="entry name" value="THO COMPLEX SUBUNIT 3 THO3"/>
    <property type="match status" value="1"/>
</dbReference>
<dbReference type="PROSITE" id="PS00678">
    <property type="entry name" value="WD_REPEATS_1"/>
    <property type="match status" value="1"/>
</dbReference>
<dbReference type="Proteomes" id="UP000235392">
    <property type="component" value="Unassembled WGS sequence"/>
</dbReference>
<dbReference type="InterPro" id="IPR019775">
    <property type="entry name" value="WD40_repeat_CS"/>
</dbReference>
<evidence type="ECO:0000313" key="6">
    <source>
        <dbReference type="Proteomes" id="UP000235392"/>
    </source>
</evidence>
<gene>
    <name evidence="5" type="ORF">PCASD_19575</name>
</gene>
<dbReference type="AlphaFoldDB" id="A0A2N5TUY6"/>
<name>A0A2N5TUY6_9BASI</name>
<accession>A0A2N5TUY6</accession>
<proteinExistence type="inferred from homology"/>
<evidence type="ECO:0000256" key="3">
    <source>
        <dbReference type="ARBA" id="ARBA00046343"/>
    </source>
</evidence>
<dbReference type="EMBL" id="PGCI01000336">
    <property type="protein sequence ID" value="PLW29297.1"/>
    <property type="molecule type" value="Genomic_DNA"/>
</dbReference>
<keyword evidence="2" id="KW-0677">Repeat</keyword>
<dbReference type="PROSITE" id="PS50082">
    <property type="entry name" value="WD_REPEATS_2"/>
    <property type="match status" value="3"/>
</dbReference>
<dbReference type="PANTHER" id="PTHR22839:SF0">
    <property type="entry name" value="THO COMPLEX SUBUNIT 3"/>
    <property type="match status" value="1"/>
</dbReference>
<dbReference type="PROSITE" id="PS50294">
    <property type="entry name" value="WD_REPEATS_REGION"/>
    <property type="match status" value="2"/>
</dbReference>
<protein>
    <submittedName>
        <fullName evidence="5">Uncharacterized protein</fullName>
    </submittedName>
</protein>
<evidence type="ECO:0000313" key="5">
    <source>
        <dbReference type="EMBL" id="PLW29297.1"/>
    </source>
</evidence>
<evidence type="ECO:0000256" key="4">
    <source>
        <dbReference type="PROSITE-ProRule" id="PRU00221"/>
    </source>
</evidence>
<reference evidence="5 6" key="1">
    <citation type="submission" date="2017-11" db="EMBL/GenBank/DDBJ databases">
        <title>De novo assembly and phasing of dikaryotic genomes from two isolates of Puccinia coronata f. sp. avenae, the causal agent of oat crown rust.</title>
        <authorList>
            <person name="Miller M.E."/>
            <person name="Zhang Y."/>
            <person name="Omidvar V."/>
            <person name="Sperschneider J."/>
            <person name="Schwessinger B."/>
            <person name="Raley C."/>
            <person name="Palmer J.M."/>
            <person name="Garnica D."/>
            <person name="Upadhyaya N."/>
            <person name="Rathjen J."/>
            <person name="Taylor J.M."/>
            <person name="Park R.F."/>
            <person name="Dodds P.N."/>
            <person name="Hirsch C.D."/>
            <person name="Kianian S.F."/>
            <person name="Figueroa M."/>
        </authorList>
    </citation>
    <scope>NUCLEOTIDE SEQUENCE [LARGE SCALE GENOMIC DNA]</scope>
    <source>
        <strain evidence="5">12SD80</strain>
    </source>
</reference>
<dbReference type="GO" id="GO:0006406">
    <property type="term" value="P:mRNA export from nucleus"/>
    <property type="evidence" value="ECO:0007669"/>
    <property type="project" value="InterPro"/>
</dbReference>
<dbReference type="GO" id="GO:0000445">
    <property type="term" value="C:THO complex part of transcription export complex"/>
    <property type="evidence" value="ECO:0007669"/>
    <property type="project" value="TreeGrafter"/>
</dbReference>